<evidence type="ECO:0000256" key="5">
    <source>
        <dbReference type="ARBA" id="ARBA00022741"/>
    </source>
</evidence>
<gene>
    <name evidence="10" type="ORF">BQ2448_2141</name>
</gene>
<dbReference type="SUPFAM" id="SSF53633">
    <property type="entry name" value="Carbamate kinase-like"/>
    <property type="match status" value="1"/>
</dbReference>
<dbReference type="InterPro" id="IPR036393">
    <property type="entry name" value="AceGlu_kinase-like_sf"/>
</dbReference>
<dbReference type="GO" id="GO:0005829">
    <property type="term" value="C:cytosol"/>
    <property type="evidence" value="ECO:0007669"/>
    <property type="project" value="TreeGrafter"/>
</dbReference>
<dbReference type="STRING" id="269621.A0A238FAL2"/>
<dbReference type="PANTHER" id="PTHR43654">
    <property type="entry name" value="GLUTAMATE 5-KINASE"/>
    <property type="match status" value="1"/>
</dbReference>
<evidence type="ECO:0000256" key="8">
    <source>
        <dbReference type="SAM" id="MobiDB-lite"/>
    </source>
</evidence>
<keyword evidence="2" id="KW-0028">Amino-acid biosynthesis</keyword>
<reference evidence="11" key="1">
    <citation type="submission" date="2016-09" db="EMBL/GenBank/DDBJ databases">
        <authorList>
            <person name="Jeantristanb JTB J.-T."/>
            <person name="Ricardo R."/>
        </authorList>
    </citation>
    <scope>NUCLEOTIDE SEQUENCE [LARGE SCALE GENOMIC DNA]</scope>
</reference>
<dbReference type="InterPro" id="IPR001048">
    <property type="entry name" value="Asp/Glu/Uridylate_kinase"/>
</dbReference>
<evidence type="ECO:0000256" key="1">
    <source>
        <dbReference type="ARBA" id="ARBA00022490"/>
    </source>
</evidence>
<feature type="compositionally biased region" description="Low complexity" evidence="8">
    <location>
        <begin position="270"/>
        <end position="288"/>
    </location>
</feature>
<dbReference type="InterPro" id="IPR019797">
    <property type="entry name" value="Glutamate_5-kinase_CS"/>
</dbReference>
<dbReference type="OrthoDB" id="409889at2759"/>
<dbReference type="Gene3D" id="3.40.1160.10">
    <property type="entry name" value="Acetylglutamate kinase-like"/>
    <property type="match status" value="2"/>
</dbReference>
<feature type="compositionally biased region" description="Basic and acidic residues" evidence="8">
    <location>
        <begin position="483"/>
        <end position="498"/>
    </location>
</feature>
<dbReference type="PRINTS" id="PR00474">
    <property type="entry name" value="GLU5KINASE"/>
</dbReference>
<evidence type="ECO:0000256" key="4">
    <source>
        <dbReference type="ARBA" id="ARBA00022679"/>
    </source>
</evidence>
<keyword evidence="4" id="KW-0808">Transferase</keyword>
<evidence type="ECO:0000256" key="2">
    <source>
        <dbReference type="ARBA" id="ARBA00022605"/>
    </source>
</evidence>
<proteinExistence type="inferred from homology"/>
<evidence type="ECO:0000313" key="10">
    <source>
        <dbReference type="EMBL" id="SCV69121.1"/>
    </source>
</evidence>
<keyword evidence="5" id="KW-0547">Nucleotide-binding</keyword>
<keyword evidence="1" id="KW-0963">Cytoplasm</keyword>
<dbReference type="InterPro" id="IPR001057">
    <property type="entry name" value="Glu/AcGlu_kinase"/>
</dbReference>
<keyword evidence="6" id="KW-0418">Kinase</keyword>
<dbReference type="PROSITE" id="PS00902">
    <property type="entry name" value="GLUTAMATE_5_KINASE"/>
    <property type="match status" value="1"/>
</dbReference>
<organism evidence="10 11">
    <name type="scientific">Microbotryum intermedium</name>
    <dbReference type="NCBI Taxonomy" id="269621"/>
    <lineage>
        <taxon>Eukaryota</taxon>
        <taxon>Fungi</taxon>
        <taxon>Dikarya</taxon>
        <taxon>Basidiomycota</taxon>
        <taxon>Pucciniomycotina</taxon>
        <taxon>Microbotryomycetes</taxon>
        <taxon>Microbotryales</taxon>
        <taxon>Microbotryaceae</taxon>
        <taxon>Microbotryum</taxon>
    </lineage>
</organism>
<dbReference type="HAMAP" id="MF_00456">
    <property type="entry name" value="ProB"/>
    <property type="match status" value="1"/>
</dbReference>
<dbReference type="Proteomes" id="UP000198372">
    <property type="component" value="Unassembled WGS sequence"/>
</dbReference>
<feature type="compositionally biased region" description="Low complexity" evidence="8">
    <location>
        <begin position="467"/>
        <end position="476"/>
    </location>
</feature>
<dbReference type="NCBIfam" id="TIGR01027">
    <property type="entry name" value="proB"/>
    <property type="match status" value="1"/>
</dbReference>
<accession>A0A238FAL2</accession>
<keyword evidence="3" id="KW-0641">Proline biosynthesis</keyword>
<feature type="compositionally biased region" description="Low complexity" evidence="8">
    <location>
        <begin position="312"/>
        <end position="327"/>
    </location>
</feature>
<feature type="region of interest" description="Disordered" evidence="8">
    <location>
        <begin position="265"/>
        <end position="330"/>
    </location>
</feature>
<dbReference type="AlphaFoldDB" id="A0A238FAL2"/>
<dbReference type="GO" id="GO:0004349">
    <property type="term" value="F:glutamate 5-kinase activity"/>
    <property type="evidence" value="ECO:0007669"/>
    <property type="project" value="InterPro"/>
</dbReference>
<evidence type="ECO:0000259" key="9">
    <source>
        <dbReference type="Pfam" id="PF00696"/>
    </source>
</evidence>
<dbReference type="Gene3D" id="2.30.130.10">
    <property type="entry name" value="PUA domain"/>
    <property type="match status" value="2"/>
</dbReference>
<dbReference type="SUPFAM" id="SSF88697">
    <property type="entry name" value="PUA domain-like"/>
    <property type="match status" value="1"/>
</dbReference>
<evidence type="ECO:0000256" key="7">
    <source>
        <dbReference type="ARBA" id="ARBA00022840"/>
    </source>
</evidence>
<dbReference type="PANTHER" id="PTHR43654:SF3">
    <property type="entry name" value="GLUTAMATE 5-KINASE"/>
    <property type="match status" value="1"/>
</dbReference>
<name>A0A238FAL2_9BASI</name>
<feature type="domain" description="Aspartate/glutamate/uridylate kinase" evidence="9">
    <location>
        <begin position="24"/>
        <end position="246"/>
    </location>
</feature>
<dbReference type="GO" id="GO:0005524">
    <property type="term" value="F:ATP binding"/>
    <property type="evidence" value="ECO:0007669"/>
    <property type="project" value="UniProtKB-KW"/>
</dbReference>
<sequence>MNCSFGSALCSHRSSSSILHPEPPHFPQVSTLSALVETCVNLRSLGHRVVIVSSGAIGMGLHRMQLPALAPGKKRPMGEKQALAAIGQGRLIALWDQLFAMLQQPIAQILITRNDIADRSRYLNATTTLSTLLHLGVIPIINENDTISVSEILHINKFGDNDTLSAIAAGMCGADYLFLLTDVEGLYDDNPRKVPGARRVKICRDIEVVRKMVSTATLGSSLGTGGMETKLIAAELATGAGCATVITLGSAPHRIVEIVQGHQHLHPSNLTPSASTTAATTDLASSTPNLTTRHAGPLSSKSRTNSHPDLVTEATTTTASSTTTSSEPDPFPAVEFALPSDYPPYTLFTPRPRPLTSRRFWVLHGLTPRGTVYVDEGAYRAISRGERDGGSGGNGGRLLAAGVVKVEGIFAAGQAVRVCVIKGCKKNKRTVMTTGETTVVAASNDLAQGSGNKEGIDLAEGRDLNASSAQSAAVQSRPVSPDHFAERNRGRTESRRSNGTDPANITSRIASVSASRRGISENWRKNDQEMGVANSNLGGGGEVVVLEEGEEVVEFGRGLTNYNSAEIDRVKGLRSGAHSDIEKILGYSEAEHVVESIVELRTEANRS</sequence>
<keyword evidence="7" id="KW-0067">ATP-binding</keyword>
<evidence type="ECO:0000256" key="3">
    <source>
        <dbReference type="ARBA" id="ARBA00022650"/>
    </source>
</evidence>
<dbReference type="PROSITE" id="PS50890">
    <property type="entry name" value="PUA"/>
    <property type="match status" value="2"/>
</dbReference>
<dbReference type="InterPro" id="IPR036974">
    <property type="entry name" value="PUA_sf"/>
</dbReference>
<dbReference type="GO" id="GO:1901607">
    <property type="term" value="P:alpha-amino acid biosynthetic process"/>
    <property type="evidence" value="ECO:0007669"/>
    <property type="project" value="UniProtKB-ARBA"/>
</dbReference>
<dbReference type="InterPro" id="IPR005715">
    <property type="entry name" value="Glu_5kinase/COase_Synthase"/>
</dbReference>
<dbReference type="Pfam" id="PF00696">
    <property type="entry name" value="AA_kinase"/>
    <property type="match status" value="1"/>
</dbReference>
<keyword evidence="11" id="KW-1185">Reference proteome</keyword>
<dbReference type="GO" id="GO:0003723">
    <property type="term" value="F:RNA binding"/>
    <property type="evidence" value="ECO:0007669"/>
    <property type="project" value="InterPro"/>
</dbReference>
<evidence type="ECO:0000313" key="11">
    <source>
        <dbReference type="Proteomes" id="UP000198372"/>
    </source>
</evidence>
<evidence type="ECO:0000256" key="6">
    <source>
        <dbReference type="ARBA" id="ARBA00022777"/>
    </source>
</evidence>
<dbReference type="CDD" id="cd04242">
    <property type="entry name" value="AAK_G5K_ProB"/>
    <property type="match status" value="1"/>
</dbReference>
<dbReference type="EMBL" id="FMSP01000004">
    <property type="protein sequence ID" value="SCV69121.1"/>
    <property type="molecule type" value="Genomic_DNA"/>
</dbReference>
<dbReference type="FunFam" id="3.40.1160.10:FF:000018">
    <property type="entry name" value="Glutamate 5-kinase"/>
    <property type="match status" value="1"/>
</dbReference>
<protein>
    <submittedName>
        <fullName evidence="10">BQ2448_2141 protein</fullName>
    </submittedName>
</protein>
<dbReference type="InterPro" id="IPR041739">
    <property type="entry name" value="G5K_ProB"/>
</dbReference>
<dbReference type="CDD" id="cd21157">
    <property type="entry name" value="PUA_G5K"/>
    <property type="match status" value="1"/>
</dbReference>
<dbReference type="InterPro" id="IPR015947">
    <property type="entry name" value="PUA-like_sf"/>
</dbReference>
<feature type="region of interest" description="Disordered" evidence="8">
    <location>
        <begin position="467"/>
        <end position="504"/>
    </location>
</feature>